<comment type="caution">
    <text evidence="1">The sequence shown here is derived from an EMBL/GenBank/DDBJ whole genome shotgun (WGS) entry which is preliminary data.</text>
</comment>
<dbReference type="AlphaFoldDB" id="A0A4R0IU69"/>
<keyword evidence="2" id="KW-1185">Reference proteome</keyword>
<dbReference type="EMBL" id="SJKA01000004">
    <property type="protein sequence ID" value="TCC35076.1"/>
    <property type="molecule type" value="Genomic_DNA"/>
</dbReference>
<proteinExistence type="predicted"/>
<dbReference type="Proteomes" id="UP000292695">
    <property type="component" value="Unassembled WGS sequence"/>
</dbReference>
<evidence type="ECO:0000313" key="2">
    <source>
        <dbReference type="Proteomes" id="UP000292695"/>
    </source>
</evidence>
<evidence type="ECO:0000313" key="1">
    <source>
        <dbReference type="EMBL" id="TCC35076.1"/>
    </source>
</evidence>
<protein>
    <submittedName>
        <fullName evidence="1">Uncharacterized protein</fullName>
    </submittedName>
</protein>
<accession>A0A4R0IU69</accession>
<sequence>MQTPPTERPRLVPGLDMELDDAIDTPAMVDKIASDTLPREISSTVHCTEALVTYLEELHGNRRLDQFLTTAERAQVAQLIASLGDNPARADEFFSSSSELGYEQRIPSSGWYAGDLAGCREIAKAHHNDSALPEYARESLTLLLALHEYLDDLHGNSGTREILTPAERAQVAGLVSQILGHPPTAD</sequence>
<name>A0A4R0IU69_9ACTN</name>
<organism evidence="1 2">
    <name type="scientific">Kribbella sindirgiensis</name>
    <dbReference type="NCBI Taxonomy" id="1124744"/>
    <lineage>
        <taxon>Bacteria</taxon>
        <taxon>Bacillati</taxon>
        <taxon>Actinomycetota</taxon>
        <taxon>Actinomycetes</taxon>
        <taxon>Propionibacteriales</taxon>
        <taxon>Kribbellaceae</taxon>
        <taxon>Kribbella</taxon>
    </lineage>
</organism>
<reference evidence="1 2" key="1">
    <citation type="submission" date="2019-02" db="EMBL/GenBank/DDBJ databases">
        <title>Kribbella capetownensis sp. nov. and Kribbella speibonae sp. nov., isolated from soil.</title>
        <authorList>
            <person name="Curtis S.M."/>
            <person name="Norton I."/>
            <person name="Everest G.J."/>
            <person name="Meyers P.R."/>
        </authorList>
    </citation>
    <scope>NUCLEOTIDE SEQUENCE [LARGE SCALE GENOMIC DNA]</scope>
    <source>
        <strain evidence="1 2">DSM 27082</strain>
    </source>
</reference>
<dbReference type="OrthoDB" id="3820092at2"/>
<dbReference type="RefSeq" id="WP_131288242.1">
    <property type="nucleotide sequence ID" value="NZ_SJKA01000004.1"/>
</dbReference>
<gene>
    <name evidence="1" type="ORF">E0H50_14505</name>
</gene>